<organism evidence="2 3">
    <name type="scientific">Arachis hypogaea</name>
    <name type="common">Peanut</name>
    <dbReference type="NCBI Taxonomy" id="3818"/>
    <lineage>
        <taxon>Eukaryota</taxon>
        <taxon>Viridiplantae</taxon>
        <taxon>Streptophyta</taxon>
        <taxon>Embryophyta</taxon>
        <taxon>Tracheophyta</taxon>
        <taxon>Spermatophyta</taxon>
        <taxon>Magnoliopsida</taxon>
        <taxon>eudicotyledons</taxon>
        <taxon>Gunneridae</taxon>
        <taxon>Pentapetalae</taxon>
        <taxon>rosids</taxon>
        <taxon>fabids</taxon>
        <taxon>Fabales</taxon>
        <taxon>Fabaceae</taxon>
        <taxon>Papilionoideae</taxon>
        <taxon>50 kb inversion clade</taxon>
        <taxon>dalbergioids sensu lato</taxon>
        <taxon>Dalbergieae</taxon>
        <taxon>Pterocarpus clade</taxon>
        <taxon>Arachis</taxon>
    </lineage>
</organism>
<evidence type="ECO:0000313" key="2">
    <source>
        <dbReference type="EMBL" id="RYQ84745.1"/>
    </source>
</evidence>
<dbReference type="AlphaFoldDB" id="A0A444X4Z3"/>
<comment type="caution">
    <text evidence="2">The sequence shown here is derived from an EMBL/GenBank/DDBJ whole genome shotgun (WGS) entry which is preliminary data.</text>
</comment>
<keyword evidence="3" id="KW-1185">Reference proteome</keyword>
<reference evidence="2 3" key="1">
    <citation type="submission" date="2019-01" db="EMBL/GenBank/DDBJ databases">
        <title>Sequencing of cultivated peanut Arachis hypogaea provides insights into genome evolution and oil improvement.</title>
        <authorList>
            <person name="Chen X."/>
        </authorList>
    </citation>
    <scope>NUCLEOTIDE SEQUENCE [LARGE SCALE GENOMIC DNA]</scope>
    <source>
        <strain evidence="3">cv. Fuhuasheng</strain>
        <tissue evidence="2">Leaves</tissue>
    </source>
</reference>
<evidence type="ECO:0000256" key="1">
    <source>
        <dbReference type="SAM" id="MobiDB-lite"/>
    </source>
</evidence>
<protein>
    <submittedName>
        <fullName evidence="2">Uncharacterized protein</fullName>
    </submittedName>
</protein>
<dbReference type="EMBL" id="SDMP01000020">
    <property type="protein sequence ID" value="RYQ84745.1"/>
    <property type="molecule type" value="Genomic_DNA"/>
</dbReference>
<feature type="region of interest" description="Disordered" evidence="1">
    <location>
        <begin position="22"/>
        <end position="52"/>
    </location>
</feature>
<name>A0A444X4Z3_ARAHY</name>
<gene>
    <name evidence="2" type="ORF">Ahy_B10g104225</name>
</gene>
<accession>A0A444X4Z3</accession>
<proteinExistence type="predicted"/>
<evidence type="ECO:0000313" key="3">
    <source>
        <dbReference type="Proteomes" id="UP000289738"/>
    </source>
</evidence>
<sequence length="228" mass="25197">MSLEEESVSDPAQQKMIVVRMETHSESEPLDITPQPQKLDESTPTVPPAPSKVNLAPEATAALMMMANTASYVPKEFLMPSFSLDFTYSSQEEILTQEGQPGSQKGKSPKTPILIEQLEELVEKIANNGVKAAMNFAESKSPLIEKQPSGQIFENFETPATSKEMSGDMREKCYLWATCVKTYADGSTNEYDPVCTLNTLEPILLSKVHFASLKASSYIESEVILEYD</sequence>
<dbReference type="Proteomes" id="UP000289738">
    <property type="component" value="Chromosome B10"/>
</dbReference>